<proteinExistence type="predicted"/>
<dbReference type="EMBL" id="CACRYJ010000055">
    <property type="protein sequence ID" value="VZO39094.1"/>
    <property type="molecule type" value="Genomic_DNA"/>
</dbReference>
<gene>
    <name evidence="2" type="ORF">HALOF300_03794</name>
</gene>
<reference evidence="2 3" key="1">
    <citation type="submission" date="2019-11" db="EMBL/GenBank/DDBJ databases">
        <authorList>
            <person name="Criscuolo A."/>
        </authorList>
    </citation>
    <scope>NUCLEOTIDE SEQUENCE [LARGE SCALE GENOMIC DNA]</scope>
    <source>
        <strain evidence="2">CIP111667</strain>
    </source>
</reference>
<evidence type="ECO:0000256" key="1">
    <source>
        <dbReference type="SAM" id="SignalP"/>
    </source>
</evidence>
<keyword evidence="3" id="KW-1185">Reference proteome</keyword>
<dbReference type="Proteomes" id="UP000419743">
    <property type="component" value="Unassembled WGS sequence"/>
</dbReference>
<evidence type="ECO:0000313" key="2">
    <source>
        <dbReference type="EMBL" id="VZO39094.1"/>
    </source>
</evidence>
<keyword evidence="1" id="KW-0732">Signal</keyword>
<dbReference type="AlphaFoldDB" id="A0A7M4DNR3"/>
<protein>
    <submittedName>
        <fullName evidence="2">Uncharacterized protein</fullName>
    </submittedName>
</protein>
<feature type="signal peptide" evidence="1">
    <location>
        <begin position="1"/>
        <end position="22"/>
    </location>
</feature>
<feature type="chain" id="PRO_5029907254" evidence="1">
    <location>
        <begin position="23"/>
        <end position="233"/>
    </location>
</feature>
<accession>A0A7M4DNR3</accession>
<sequence length="233" mass="23841">MTAVAAAAALLAGAVMVAPASADVQVLEPEVGGQPAADATDAQWYAWAEAERDAARATDWAADAAQRGCTLLSVEITDTTMPDVAAQLGAPTDVLLPVVDRQETCAAATRTTFGGSATQGLASAEAHTKQFGATAADCTTTSGPGSICVSRSGNYVVSSFAYYGSGNISGYISIYKSCGTSPRLVSSGAASYSYGTQRSVSVYSAAASNYSARFWRHVGLGHYTNWGTACGYL</sequence>
<organism evidence="2 3">
    <name type="scientific">Occultella aeris</name>
    <dbReference type="NCBI Taxonomy" id="2761496"/>
    <lineage>
        <taxon>Bacteria</taxon>
        <taxon>Bacillati</taxon>
        <taxon>Actinomycetota</taxon>
        <taxon>Actinomycetes</taxon>
        <taxon>Micrococcales</taxon>
        <taxon>Ruaniaceae</taxon>
        <taxon>Occultella</taxon>
    </lineage>
</organism>
<evidence type="ECO:0000313" key="3">
    <source>
        <dbReference type="Proteomes" id="UP000419743"/>
    </source>
</evidence>
<comment type="caution">
    <text evidence="2">The sequence shown here is derived from an EMBL/GenBank/DDBJ whole genome shotgun (WGS) entry which is preliminary data.</text>
</comment>
<name>A0A7M4DNR3_9MICO</name>